<name>A0A5C3KUC2_COPMA</name>
<protein>
    <recommendedName>
        <fullName evidence="2">Nephrocystin 3-like N-terminal domain-containing protein</fullName>
    </recommendedName>
</protein>
<evidence type="ECO:0000259" key="2">
    <source>
        <dbReference type="Pfam" id="PF24883"/>
    </source>
</evidence>
<dbReference type="AlphaFoldDB" id="A0A5C3KUC2"/>
<accession>A0A5C3KUC2</accession>
<dbReference type="Proteomes" id="UP000307440">
    <property type="component" value="Unassembled WGS sequence"/>
</dbReference>
<keyword evidence="1" id="KW-0677">Repeat</keyword>
<evidence type="ECO:0000313" key="4">
    <source>
        <dbReference type="Proteomes" id="UP000307440"/>
    </source>
</evidence>
<reference evidence="3 4" key="1">
    <citation type="journal article" date="2019" name="Nat. Ecol. Evol.">
        <title>Megaphylogeny resolves global patterns of mushroom evolution.</title>
        <authorList>
            <person name="Varga T."/>
            <person name="Krizsan K."/>
            <person name="Foldi C."/>
            <person name="Dima B."/>
            <person name="Sanchez-Garcia M."/>
            <person name="Sanchez-Ramirez S."/>
            <person name="Szollosi G.J."/>
            <person name="Szarkandi J.G."/>
            <person name="Papp V."/>
            <person name="Albert L."/>
            <person name="Andreopoulos W."/>
            <person name="Angelini C."/>
            <person name="Antonin V."/>
            <person name="Barry K.W."/>
            <person name="Bougher N.L."/>
            <person name="Buchanan P."/>
            <person name="Buyck B."/>
            <person name="Bense V."/>
            <person name="Catcheside P."/>
            <person name="Chovatia M."/>
            <person name="Cooper J."/>
            <person name="Damon W."/>
            <person name="Desjardin D."/>
            <person name="Finy P."/>
            <person name="Geml J."/>
            <person name="Haridas S."/>
            <person name="Hughes K."/>
            <person name="Justo A."/>
            <person name="Karasinski D."/>
            <person name="Kautmanova I."/>
            <person name="Kiss B."/>
            <person name="Kocsube S."/>
            <person name="Kotiranta H."/>
            <person name="LaButti K.M."/>
            <person name="Lechner B.E."/>
            <person name="Liimatainen K."/>
            <person name="Lipzen A."/>
            <person name="Lukacs Z."/>
            <person name="Mihaltcheva S."/>
            <person name="Morgado L.N."/>
            <person name="Niskanen T."/>
            <person name="Noordeloos M.E."/>
            <person name="Ohm R.A."/>
            <person name="Ortiz-Santana B."/>
            <person name="Ovrebo C."/>
            <person name="Racz N."/>
            <person name="Riley R."/>
            <person name="Savchenko A."/>
            <person name="Shiryaev A."/>
            <person name="Soop K."/>
            <person name="Spirin V."/>
            <person name="Szebenyi C."/>
            <person name="Tomsovsky M."/>
            <person name="Tulloss R.E."/>
            <person name="Uehling J."/>
            <person name="Grigoriev I.V."/>
            <person name="Vagvolgyi C."/>
            <person name="Papp T."/>
            <person name="Martin F.M."/>
            <person name="Miettinen O."/>
            <person name="Hibbett D.S."/>
            <person name="Nagy L.G."/>
        </authorList>
    </citation>
    <scope>NUCLEOTIDE SEQUENCE [LARGE SCALE GENOMIC DNA]</scope>
    <source>
        <strain evidence="3 4">CBS 121175</strain>
    </source>
</reference>
<dbReference type="OrthoDB" id="4760524at2759"/>
<evidence type="ECO:0000256" key="1">
    <source>
        <dbReference type="ARBA" id="ARBA00022737"/>
    </source>
</evidence>
<dbReference type="InterPro" id="IPR056884">
    <property type="entry name" value="NPHP3-like_N"/>
</dbReference>
<feature type="domain" description="Nephrocystin 3-like N-terminal" evidence="2">
    <location>
        <begin position="106"/>
        <end position="200"/>
    </location>
</feature>
<keyword evidence="4" id="KW-1185">Reference proteome</keyword>
<evidence type="ECO:0000313" key="3">
    <source>
        <dbReference type="EMBL" id="TFK24239.1"/>
    </source>
</evidence>
<dbReference type="EMBL" id="ML210204">
    <property type="protein sequence ID" value="TFK24239.1"/>
    <property type="molecule type" value="Genomic_DNA"/>
</dbReference>
<gene>
    <name evidence="3" type="ORF">FA15DRAFT_742050</name>
</gene>
<organism evidence="3 4">
    <name type="scientific">Coprinopsis marcescibilis</name>
    <name type="common">Agaric fungus</name>
    <name type="synonym">Psathyrella marcescibilis</name>
    <dbReference type="NCBI Taxonomy" id="230819"/>
    <lineage>
        <taxon>Eukaryota</taxon>
        <taxon>Fungi</taxon>
        <taxon>Dikarya</taxon>
        <taxon>Basidiomycota</taxon>
        <taxon>Agaricomycotina</taxon>
        <taxon>Agaricomycetes</taxon>
        <taxon>Agaricomycetidae</taxon>
        <taxon>Agaricales</taxon>
        <taxon>Agaricineae</taxon>
        <taxon>Psathyrellaceae</taxon>
        <taxon>Coprinopsis</taxon>
    </lineage>
</organism>
<proteinExistence type="predicted"/>
<dbReference type="STRING" id="230819.A0A5C3KUC2"/>
<sequence length="280" mass="31035">MASGSVGGSIGISQESRWRSNREGASVLSDASNVQLSNVTLHAVRRDSITNVTVTTRDPMGILEAHFAVEATRESKLSTYAPQCKEEHEMTTIVGAALIAELVLLKLLWLSGPAGGGKSCIQQEMVDQCVENGTLAACYFFSTRVNGLDNADPFVAMISSQFCESIPGFKRELAKELPKDTSIFKKPIEHQFERLIHVPLRRAGTRWNMTYRIRLEDYNCNTDVEDYLIDSIFSICVTHPSKDKVPLNWSSREDVASVVEKASGQFIYASTFIKFISNPC</sequence>
<dbReference type="Pfam" id="PF24883">
    <property type="entry name" value="NPHP3_N"/>
    <property type="match status" value="1"/>
</dbReference>